<reference evidence="8 9" key="1">
    <citation type="submission" date="2020-05" db="EMBL/GenBank/DDBJ databases">
        <title>Parvularcula mediterraneae sp. nov., isolated from polypropylene straw from shallow seawater of the seashore of Laganas in Zakynthos island, Greece.</title>
        <authorList>
            <person name="Szabo I."/>
            <person name="Al-Omari J."/>
            <person name="Rado J."/>
            <person name="Szerdahelyi G.S."/>
        </authorList>
    </citation>
    <scope>NUCLEOTIDE SEQUENCE [LARGE SCALE GENOMIC DNA]</scope>
    <source>
        <strain evidence="8 9">ZS-1/3</strain>
    </source>
</reference>
<evidence type="ECO:0000256" key="5">
    <source>
        <dbReference type="ARBA" id="ARBA00022989"/>
    </source>
</evidence>
<dbReference type="Proteomes" id="UP000536835">
    <property type="component" value="Unassembled WGS sequence"/>
</dbReference>
<gene>
    <name evidence="8" type="ORF">HK107_04705</name>
</gene>
<dbReference type="InterPro" id="IPR052031">
    <property type="entry name" value="Membrane_Transporter-Flippase"/>
</dbReference>
<dbReference type="Pfam" id="PF01554">
    <property type="entry name" value="MatE"/>
    <property type="match status" value="2"/>
</dbReference>
<name>A0A7Y3RKB5_9PROT</name>
<keyword evidence="4 7" id="KW-0812">Transmembrane</keyword>
<evidence type="ECO:0000313" key="9">
    <source>
        <dbReference type="Proteomes" id="UP000536835"/>
    </source>
</evidence>
<keyword evidence="6 7" id="KW-0472">Membrane</keyword>
<dbReference type="InterPro" id="IPR002528">
    <property type="entry name" value="MATE_fam"/>
</dbReference>
<feature type="transmembrane region" description="Helical" evidence="7">
    <location>
        <begin position="20"/>
        <end position="41"/>
    </location>
</feature>
<dbReference type="GO" id="GO:0005886">
    <property type="term" value="C:plasma membrane"/>
    <property type="evidence" value="ECO:0007669"/>
    <property type="project" value="UniProtKB-SubCell"/>
</dbReference>
<evidence type="ECO:0000256" key="2">
    <source>
        <dbReference type="ARBA" id="ARBA00022448"/>
    </source>
</evidence>
<dbReference type="InterPro" id="IPR048279">
    <property type="entry name" value="MdtK-like"/>
</dbReference>
<evidence type="ECO:0000256" key="6">
    <source>
        <dbReference type="ARBA" id="ARBA00023136"/>
    </source>
</evidence>
<feature type="transmembrane region" description="Helical" evidence="7">
    <location>
        <begin position="387"/>
        <end position="409"/>
    </location>
</feature>
<sequence length="448" mass="46139">MASRDLTEGSVAGHLARLGLPMVVGVAAVLSVSLADTYFLGQLGTDELAAISFTFPVVLTITSLAIGMSAGATSVASRAIGRGDTERVKRLATESLILSLVIVSLVAAAGFVLARPLFALLGAEGAVLDMIVDYMRIWFIGVPLLAVPMVGLGLIRANGDSTGPSAMMVLSALVNVALNPVFIFGMGPVPELGVEGAAWAALGGRIAMLAGALSLLIFREKLLTLELPSVSGFITSAGNILKVGAPAAGSNMINPFSMSVVTAFLAAYGNEAVAAFGVATRIETMTTIPMLALSSAIGPVAGQNWGKGKPERTGAAMRDTFIFVVLCGLTLGASFFFLAEPLVALFSDDSVVQNIAQSYLVVVGLSLGGYGIVINASAAFNAIDRALVGLFFTILRSFVLYVPAVWLATTLGPPWAAWFAIAATNVVAGALVAILAFVILKRKSPEAD</sequence>
<proteinExistence type="predicted"/>
<feature type="transmembrane region" description="Helical" evidence="7">
    <location>
        <begin position="167"/>
        <end position="185"/>
    </location>
</feature>
<accession>A0A7Y3RKB5</accession>
<keyword evidence="9" id="KW-1185">Reference proteome</keyword>
<dbReference type="EMBL" id="JABFCX010000002">
    <property type="protein sequence ID" value="NNU15616.1"/>
    <property type="molecule type" value="Genomic_DNA"/>
</dbReference>
<dbReference type="NCBIfam" id="TIGR00797">
    <property type="entry name" value="matE"/>
    <property type="match status" value="1"/>
</dbReference>
<evidence type="ECO:0000256" key="3">
    <source>
        <dbReference type="ARBA" id="ARBA00022475"/>
    </source>
</evidence>
<feature type="transmembrane region" description="Helical" evidence="7">
    <location>
        <begin position="197"/>
        <end position="218"/>
    </location>
</feature>
<dbReference type="PIRSF" id="PIRSF006603">
    <property type="entry name" value="DinF"/>
    <property type="match status" value="1"/>
</dbReference>
<organism evidence="8 9">
    <name type="scientific">Parvularcula mediterranea</name>
    <dbReference type="NCBI Taxonomy" id="2732508"/>
    <lineage>
        <taxon>Bacteria</taxon>
        <taxon>Pseudomonadati</taxon>
        <taxon>Pseudomonadota</taxon>
        <taxon>Alphaproteobacteria</taxon>
        <taxon>Parvularculales</taxon>
        <taxon>Parvularculaceae</taxon>
        <taxon>Parvularcula</taxon>
    </lineage>
</organism>
<dbReference type="GO" id="GO:0015297">
    <property type="term" value="F:antiporter activity"/>
    <property type="evidence" value="ECO:0007669"/>
    <property type="project" value="InterPro"/>
</dbReference>
<evidence type="ECO:0000256" key="7">
    <source>
        <dbReference type="SAM" id="Phobius"/>
    </source>
</evidence>
<dbReference type="RefSeq" id="WP_173197199.1">
    <property type="nucleotide sequence ID" value="NZ_JABFCX010000002.1"/>
</dbReference>
<feature type="transmembrane region" description="Helical" evidence="7">
    <location>
        <begin position="96"/>
        <end position="114"/>
    </location>
</feature>
<feature type="transmembrane region" description="Helical" evidence="7">
    <location>
        <begin position="415"/>
        <end position="440"/>
    </location>
</feature>
<dbReference type="AlphaFoldDB" id="A0A7Y3RKB5"/>
<dbReference type="PANTHER" id="PTHR43549:SF3">
    <property type="entry name" value="MULTIDRUG RESISTANCE PROTEIN YPNP-RELATED"/>
    <property type="match status" value="1"/>
</dbReference>
<keyword evidence="5 7" id="KW-1133">Transmembrane helix</keyword>
<keyword evidence="3" id="KW-1003">Cell membrane</keyword>
<feature type="transmembrane region" description="Helical" evidence="7">
    <location>
        <begin position="321"/>
        <end position="339"/>
    </location>
</feature>
<dbReference type="GO" id="GO:0042910">
    <property type="term" value="F:xenobiotic transmembrane transporter activity"/>
    <property type="evidence" value="ECO:0007669"/>
    <property type="project" value="InterPro"/>
</dbReference>
<dbReference type="PANTHER" id="PTHR43549">
    <property type="entry name" value="MULTIDRUG RESISTANCE PROTEIN YPNP-RELATED"/>
    <property type="match status" value="1"/>
</dbReference>
<feature type="transmembrane region" description="Helical" evidence="7">
    <location>
        <begin position="134"/>
        <end position="155"/>
    </location>
</feature>
<comment type="caution">
    <text evidence="8">The sequence shown here is derived from an EMBL/GenBank/DDBJ whole genome shotgun (WGS) entry which is preliminary data.</text>
</comment>
<evidence type="ECO:0000313" key="8">
    <source>
        <dbReference type="EMBL" id="NNU15616.1"/>
    </source>
</evidence>
<protein>
    <submittedName>
        <fullName evidence="8">MATE family efflux transporter</fullName>
    </submittedName>
</protein>
<evidence type="ECO:0000256" key="1">
    <source>
        <dbReference type="ARBA" id="ARBA00004429"/>
    </source>
</evidence>
<feature type="transmembrane region" description="Helical" evidence="7">
    <location>
        <begin position="53"/>
        <end position="75"/>
    </location>
</feature>
<evidence type="ECO:0000256" key="4">
    <source>
        <dbReference type="ARBA" id="ARBA00022692"/>
    </source>
</evidence>
<keyword evidence="2" id="KW-0813">Transport</keyword>
<comment type="subcellular location">
    <subcellularLocation>
        <location evidence="1">Cell inner membrane</location>
        <topology evidence="1">Multi-pass membrane protein</topology>
    </subcellularLocation>
</comment>
<feature type="transmembrane region" description="Helical" evidence="7">
    <location>
        <begin position="359"/>
        <end position="380"/>
    </location>
</feature>